<accession>A0A1J5R7J5</accession>
<protein>
    <submittedName>
        <fullName evidence="2">Metallo-beta-lactamase superfamily protein</fullName>
    </submittedName>
</protein>
<dbReference type="PANTHER" id="PTHR43041">
    <property type="entry name" value="HYDROLASE, METALLO-BETA-LACTAMASE SUPERFAMILY"/>
    <property type="match status" value="1"/>
</dbReference>
<name>A0A1J5R7J5_9ZZZZ</name>
<gene>
    <name evidence="2" type="ORF">GALL_261020</name>
</gene>
<dbReference type="Gene3D" id="3.60.15.10">
    <property type="entry name" value="Ribonuclease Z/Hydroxyacylglutathione hydrolase-like"/>
    <property type="match status" value="1"/>
</dbReference>
<dbReference type="AlphaFoldDB" id="A0A1J5R7J5"/>
<dbReference type="InterPro" id="IPR036866">
    <property type="entry name" value="RibonucZ/Hydroxyglut_hydro"/>
</dbReference>
<dbReference type="InterPro" id="IPR045761">
    <property type="entry name" value="ODP_dom"/>
</dbReference>
<organism evidence="2">
    <name type="scientific">mine drainage metagenome</name>
    <dbReference type="NCBI Taxonomy" id="410659"/>
    <lineage>
        <taxon>unclassified sequences</taxon>
        <taxon>metagenomes</taxon>
        <taxon>ecological metagenomes</taxon>
    </lineage>
</organism>
<feature type="domain" description="Metallo-beta-lactamase" evidence="1">
    <location>
        <begin position="27"/>
        <end position="225"/>
    </location>
</feature>
<dbReference type="SUPFAM" id="SSF56281">
    <property type="entry name" value="Metallo-hydrolase/oxidoreductase"/>
    <property type="match status" value="1"/>
</dbReference>
<reference evidence="2" key="1">
    <citation type="submission" date="2016-10" db="EMBL/GenBank/DDBJ databases">
        <title>Sequence of Gallionella enrichment culture.</title>
        <authorList>
            <person name="Poehlein A."/>
            <person name="Muehling M."/>
            <person name="Daniel R."/>
        </authorList>
    </citation>
    <scope>NUCLEOTIDE SEQUENCE</scope>
</reference>
<sequence>MKKNTFYQNGTHQWHVLYDQYERRVVDTNVYVLTINGESMLMDPGGYEIFPDVSHALISVAAPSSIKAVFISHQDPDVISSLPLWFAINPNITWYASKLWIGFIRHYGGIDANIVEIPDEGRDITLGGTALKAVPAHYLHSAGNFHLYDPTARVMFSGDVGAALLPAGHSSFVDRRDTQSDDDAFKEHIANANFFHQRWMPSNKAKNDWCTRVRKLDIDFLCPQHGAIYSGKNVGRFIDWFDNLNVGTGIDTTESQVTTLHHINKLVI</sequence>
<comment type="caution">
    <text evidence="2">The sequence shown here is derived from an EMBL/GenBank/DDBJ whole genome shotgun (WGS) entry which is preliminary data.</text>
</comment>
<proteinExistence type="predicted"/>
<evidence type="ECO:0000313" key="2">
    <source>
        <dbReference type="EMBL" id="OIQ91966.1"/>
    </source>
</evidence>
<dbReference type="SMART" id="SM00849">
    <property type="entry name" value="Lactamase_B"/>
    <property type="match status" value="1"/>
</dbReference>
<evidence type="ECO:0000259" key="1">
    <source>
        <dbReference type="SMART" id="SM00849"/>
    </source>
</evidence>
<dbReference type="PANTHER" id="PTHR43041:SF1">
    <property type="entry name" value="METALLO-BETA-LACTAMASE DOMAIN-CONTAINING PROTEIN"/>
    <property type="match status" value="1"/>
</dbReference>
<dbReference type="CDD" id="cd07709">
    <property type="entry name" value="flavodiiron_proteins_MBL-fold"/>
    <property type="match status" value="1"/>
</dbReference>
<dbReference type="Pfam" id="PF19583">
    <property type="entry name" value="ODP"/>
    <property type="match status" value="1"/>
</dbReference>
<dbReference type="InterPro" id="IPR001279">
    <property type="entry name" value="Metallo-B-lactamas"/>
</dbReference>
<dbReference type="EMBL" id="MLJW01000244">
    <property type="protein sequence ID" value="OIQ91966.1"/>
    <property type="molecule type" value="Genomic_DNA"/>
</dbReference>